<dbReference type="EMBL" id="QEOB01000013">
    <property type="protein sequence ID" value="PVX78777.1"/>
    <property type="molecule type" value="Genomic_DNA"/>
</dbReference>
<reference evidence="2 3" key="1">
    <citation type="submission" date="2018-05" db="EMBL/GenBank/DDBJ databases">
        <title>Genomic Encyclopedia of Type Strains, Phase IV (KMG-V): Genome sequencing to study the core and pangenomes of soil and plant-associated prokaryotes.</title>
        <authorList>
            <person name="Whitman W."/>
        </authorList>
    </citation>
    <scope>NUCLEOTIDE SEQUENCE [LARGE SCALE GENOMIC DNA]</scope>
    <source>
        <strain evidence="2 3">SCZa-39</strain>
    </source>
</reference>
<organism evidence="2 3">
    <name type="scientific">Paraburkholderia unamae</name>
    <dbReference type="NCBI Taxonomy" id="219649"/>
    <lineage>
        <taxon>Bacteria</taxon>
        <taxon>Pseudomonadati</taxon>
        <taxon>Pseudomonadota</taxon>
        <taxon>Betaproteobacteria</taxon>
        <taxon>Burkholderiales</taxon>
        <taxon>Burkholderiaceae</taxon>
        <taxon>Paraburkholderia</taxon>
    </lineage>
</organism>
<proteinExistence type="predicted"/>
<sequence length="76" mass="8458">MSAYPAHTIESAPAQSQPVLRQLQQTFGMIPNIAANHELHRQRDASGARSPVRDIRLARTRGLNPLSSRASTRKNR</sequence>
<gene>
    <name evidence="2" type="ORF">C7402_11350</name>
</gene>
<accession>A0ABX5KMD4</accession>
<name>A0ABX5KMD4_9BURK</name>
<dbReference type="SUPFAM" id="SSF69118">
    <property type="entry name" value="AhpD-like"/>
    <property type="match status" value="1"/>
</dbReference>
<evidence type="ECO:0000313" key="3">
    <source>
        <dbReference type="Proteomes" id="UP000245712"/>
    </source>
</evidence>
<evidence type="ECO:0000256" key="1">
    <source>
        <dbReference type="SAM" id="MobiDB-lite"/>
    </source>
</evidence>
<keyword evidence="3" id="KW-1185">Reference proteome</keyword>
<feature type="compositionally biased region" description="Basic and acidic residues" evidence="1">
    <location>
        <begin position="39"/>
        <end position="57"/>
    </location>
</feature>
<protein>
    <submittedName>
        <fullName evidence="2">Uncharacterized protein</fullName>
    </submittedName>
</protein>
<dbReference type="InterPro" id="IPR029032">
    <property type="entry name" value="AhpD-like"/>
</dbReference>
<comment type="caution">
    <text evidence="2">The sequence shown here is derived from an EMBL/GenBank/DDBJ whole genome shotgun (WGS) entry which is preliminary data.</text>
</comment>
<dbReference type="Proteomes" id="UP000245712">
    <property type="component" value="Unassembled WGS sequence"/>
</dbReference>
<feature type="region of interest" description="Disordered" evidence="1">
    <location>
        <begin position="39"/>
        <end position="76"/>
    </location>
</feature>
<evidence type="ECO:0000313" key="2">
    <source>
        <dbReference type="EMBL" id="PVX78777.1"/>
    </source>
</evidence>